<keyword evidence="4" id="KW-1185">Reference proteome</keyword>
<dbReference type="EMBL" id="FNLC01000002">
    <property type="protein sequence ID" value="SDR08175.1"/>
    <property type="molecule type" value="Genomic_DNA"/>
</dbReference>
<dbReference type="Pfam" id="PF24038">
    <property type="entry name" value="DUF7347"/>
    <property type="match status" value="1"/>
</dbReference>
<feature type="domain" description="DUF7347" evidence="1">
    <location>
        <begin position="11"/>
        <end position="92"/>
    </location>
</feature>
<dbReference type="AlphaFoldDB" id="A0A1H1G527"/>
<proteinExistence type="predicted"/>
<sequence>MVGEDSTAELEETFSVVANDIRLDILWTLWEIYTDNPSPDPGSVPFSTLKDRVGVRDSGQFHYHLDELVPRFVTRHEDGYTLTYAGARIIGAAVSGIYTDTQTTLETTAADSCPDPSCEGELELGYHQGHVRATCNSCEERQIMSAPPILVGAHDVDRNPGLLGSFTLTQLQKTVRGFCHLCSGPVEGSVVQQSLDDEVETGENVEIVYECQECEAASYTAATTAILGHPAVVSLLYDAGIDYRKISPWHITRTLNSKERVNSEDPVRVEVTVSIADTKLTAILDENLTVLDCSEQ</sequence>
<dbReference type="OrthoDB" id="8482at2157"/>
<gene>
    <name evidence="3" type="ORF">SAMN04489842_2260</name>
</gene>
<accession>A0A1H1G527</accession>
<evidence type="ECO:0000313" key="4">
    <source>
        <dbReference type="Proteomes" id="UP000198848"/>
    </source>
</evidence>
<dbReference type="InterPro" id="IPR055775">
    <property type="entry name" value="DUF7351"/>
</dbReference>
<name>A0A1H1G527_NATTX</name>
<organism evidence="3 4">
    <name type="scientific">Natronobacterium texcoconense</name>
    <dbReference type="NCBI Taxonomy" id="1095778"/>
    <lineage>
        <taxon>Archaea</taxon>
        <taxon>Methanobacteriati</taxon>
        <taxon>Methanobacteriota</taxon>
        <taxon>Stenosarchaea group</taxon>
        <taxon>Halobacteria</taxon>
        <taxon>Halobacteriales</taxon>
        <taxon>Natrialbaceae</taxon>
        <taxon>Natronobacterium</taxon>
    </lineage>
</organism>
<dbReference type="Proteomes" id="UP000198848">
    <property type="component" value="Unassembled WGS sequence"/>
</dbReference>
<feature type="domain" description="DUF7351" evidence="2">
    <location>
        <begin position="116"/>
        <end position="290"/>
    </location>
</feature>
<dbReference type="InterPro" id="IPR055771">
    <property type="entry name" value="DUF7347"/>
</dbReference>
<evidence type="ECO:0000259" key="1">
    <source>
        <dbReference type="Pfam" id="PF24038"/>
    </source>
</evidence>
<protein>
    <submittedName>
        <fullName evidence="3">Uncharacterized protein</fullName>
    </submittedName>
</protein>
<evidence type="ECO:0000259" key="2">
    <source>
        <dbReference type="Pfam" id="PF24042"/>
    </source>
</evidence>
<dbReference type="Pfam" id="PF24042">
    <property type="entry name" value="DUF7351"/>
    <property type="match status" value="1"/>
</dbReference>
<evidence type="ECO:0000313" key="3">
    <source>
        <dbReference type="EMBL" id="SDR08175.1"/>
    </source>
</evidence>
<dbReference type="RefSeq" id="WP_090381634.1">
    <property type="nucleotide sequence ID" value="NZ_FNLC01000002.1"/>
</dbReference>
<reference evidence="4" key="1">
    <citation type="submission" date="2016-10" db="EMBL/GenBank/DDBJ databases">
        <authorList>
            <person name="Varghese N."/>
            <person name="Submissions S."/>
        </authorList>
    </citation>
    <scope>NUCLEOTIDE SEQUENCE [LARGE SCALE GENOMIC DNA]</scope>
    <source>
        <strain evidence="4">DSM 24767</strain>
    </source>
</reference>